<keyword evidence="9" id="KW-1185">Reference proteome</keyword>
<dbReference type="FunFam" id="2.60.40.10:FF:000142">
    <property type="entry name" value="V-set domain-containing T-cell activation inhibitor 1"/>
    <property type="match status" value="1"/>
</dbReference>
<evidence type="ECO:0000256" key="3">
    <source>
        <dbReference type="ARBA" id="ARBA00023136"/>
    </source>
</evidence>
<evidence type="ECO:0000259" key="7">
    <source>
        <dbReference type="PROSITE" id="PS50835"/>
    </source>
</evidence>
<organism evidence="8 9">
    <name type="scientific">Monopterus albus</name>
    <name type="common">Swamp eel</name>
    <dbReference type="NCBI Taxonomy" id="43700"/>
    <lineage>
        <taxon>Eukaryota</taxon>
        <taxon>Metazoa</taxon>
        <taxon>Chordata</taxon>
        <taxon>Craniata</taxon>
        <taxon>Vertebrata</taxon>
        <taxon>Euteleostomi</taxon>
        <taxon>Actinopterygii</taxon>
        <taxon>Neopterygii</taxon>
        <taxon>Teleostei</taxon>
        <taxon>Neoteleostei</taxon>
        <taxon>Acanthomorphata</taxon>
        <taxon>Anabantaria</taxon>
        <taxon>Synbranchiformes</taxon>
        <taxon>Synbranchidae</taxon>
        <taxon>Monopterus</taxon>
    </lineage>
</organism>
<keyword evidence="5" id="KW-0325">Glycoprotein</keyword>
<dbReference type="InterPro" id="IPR013783">
    <property type="entry name" value="Ig-like_fold"/>
</dbReference>
<dbReference type="GO" id="GO:1903037">
    <property type="term" value="P:regulation of leukocyte cell-cell adhesion"/>
    <property type="evidence" value="ECO:0007669"/>
    <property type="project" value="UniProtKB-ARBA"/>
</dbReference>
<dbReference type="PANTHER" id="PTHR24100">
    <property type="entry name" value="BUTYROPHILIN"/>
    <property type="match status" value="1"/>
</dbReference>
<accession>A0A3Q3ILB3</accession>
<comment type="subcellular location">
    <subcellularLocation>
        <location evidence="1">Membrane</location>
    </subcellularLocation>
</comment>
<dbReference type="Proteomes" id="UP000261600">
    <property type="component" value="Unplaced"/>
</dbReference>
<dbReference type="InterPro" id="IPR003598">
    <property type="entry name" value="Ig_sub2"/>
</dbReference>
<dbReference type="SUPFAM" id="SSF48726">
    <property type="entry name" value="Immunoglobulin"/>
    <property type="match status" value="1"/>
</dbReference>
<dbReference type="Pfam" id="PF07686">
    <property type="entry name" value="V-set"/>
    <property type="match status" value="1"/>
</dbReference>
<dbReference type="Gene3D" id="2.60.40.10">
    <property type="entry name" value="Immunoglobulins"/>
    <property type="match status" value="1"/>
</dbReference>
<proteinExistence type="predicted"/>
<dbReference type="SMART" id="SM00406">
    <property type="entry name" value="IGv"/>
    <property type="match status" value="1"/>
</dbReference>
<dbReference type="PANTHER" id="PTHR24100:SF151">
    <property type="entry name" value="ICOS LIGAND"/>
    <property type="match status" value="1"/>
</dbReference>
<protein>
    <recommendedName>
        <fullName evidence="7">Ig-like domain-containing protein</fullName>
    </recommendedName>
</protein>
<dbReference type="GO" id="GO:0001817">
    <property type="term" value="P:regulation of cytokine production"/>
    <property type="evidence" value="ECO:0007669"/>
    <property type="project" value="TreeGrafter"/>
</dbReference>
<evidence type="ECO:0000313" key="9">
    <source>
        <dbReference type="Proteomes" id="UP000261600"/>
    </source>
</evidence>
<dbReference type="SMART" id="SM00409">
    <property type="entry name" value="IG"/>
    <property type="match status" value="1"/>
</dbReference>
<dbReference type="SMART" id="SM00408">
    <property type="entry name" value="IGc2"/>
    <property type="match status" value="1"/>
</dbReference>
<evidence type="ECO:0000256" key="5">
    <source>
        <dbReference type="ARBA" id="ARBA00023180"/>
    </source>
</evidence>
<reference evidence="8" key="1">
    <citation type="submission" date="2025-08" db="UniProtKB">
        <authorList>
            <consortium name="Ensembl"/>
        </authorList>
    </citation>
    <scope>IDENTIFICATION</scope>
</reference>
<keyword evidence="2" id="KW-0732">Signal</keyword>
<dbReference type="InterPro" id="IPR013106">
    <property type="entry name" value="Ig_V-set"/>
</dbReference>
<dbReference type="GO" id="GO:0050852">
    <property type="term" value="P:T cell receptor signaling pathway"/>
    <property type="evidence" value="ECO:0007669"/>
    <property type="project" value="TreeGrafter"/>
</dbReference>
<dbReference type="PROSITE" id="PS50835">
    <property type="entry name" value="IG_LIKE"/>
    <property type="match status" value="1"/>
</dbReference>
<evidence type="ECO:0000256" key="4">
    <source>
        <dbReference type="ARBA" id="ARBA00023157"/>
    </source>
</evidence>
<dbReference type="InterPro" id="IPR050504">
    <property type="entry name" value="IgSF_BTN/MOG"/>
</dbReference>
<dbReference type="InterPro" id="IPR007110">
    <property type="entry name" value="Ig-like_dom"/>
</dbReference>
<dbReference type="AlphaFoldDB" id="A0A3Q3ILB3"/>
<evidence type="ECO:0000256" key="6">
    <source>
        <dbReference type="ARBA" id="ARBA00023319"/>
    </source>
</evidence>
<feature type="domain" description="Ig-like" evidence="7">
    <location>
        <begin position="12"/>
        <end position="132"/>
    </location>
</feature>
<dbReference type="GO" id="GO:0050863">
    <property type="term" value="P:regulation of T cell activation"/>
    <property type="evidence" value="ECO:0007669"/>
    <property type="project" value="UniProtKB-ARBA"/>
</dbReference>
<dbReference type="InterPro" id="IPR003599">
    <property type="entry name" value="Ig_sub"/>
</dbReference>
<dbReference type="GO" id="GO:0005102">
    <property type="term" value="F:signaling receptor binding"/>
    <property type="evidence" value="ECO:0007669"/>
    <property type="project" value="TreeGrafter"/>
</dbReference>
<reference evidence="8" key="2">
    <citation type="submission" date="2025-09" db="UniProtKB">
        <authorList>
            <consortium name="Ensembl"/>
        </authorList>
    </citation>
    <scope>IDENTIFICATION</scope>
</reference>
<evidence type="ECO:0000313" key="8">
    <source>
        <dbReference type="Ensembl" id="ENSMALP00000004344.1"/>
    </source>
</evidence>
<dbReference type="GO" id="GO:0009897">
    <property type="term" value="C:external side of plasma membrane"/>
    <property type="evidence" value="ECO:0007669"/>
    <property type="project" value="TreeGrafter"/>
</dbReference>
<keyword evidence="4" id="KW-1015">Disulfide bond</keyword>
<dbReference type="Ensembl" id="ENSMALT00000004449.1">
    <property type="protein sequence ID" value="ENSMALP00000004344.1"/>
    <property type="gene ID" value="ENSMALG00000003152.1"/>
</dbReference>
<evidence type="ECO:0000256" key="1">
    <source>
        <dbReference type="ARBA" id="ARBA00004370"/>
    </source>
</evidence>
<evidence type="ECO:0000256" key="2">
    <source>
        <dbReference type="ARBA" id="ARBA00022729"/>
    </source>
</evidence>
<dbReference type="InterPro" id="IPR036179">
    <property type="entry name" value="Ig-like_dom_sf"/>
</dbReference>
<name>A0A3Q3ILB3_MONAL</name>
<sequence>AGQPKTCLHLDPLTSALCLLFSDLDQINITVKPGDNVTLSCRAPSSTNIIVVEWSRTDLEPQYVFVYRDGRSDPRDQNESFKDRVELKDSEMKDGDVSLVLRNVTINDSGTYECFVVQEKTHRWKRSPQLISI</sequence>
<keyword evidence="3" id="KW-0472">Membrane</keyword>
<keyword evidence="6" id="KW-0393">Immunoglobulin domain</keyword>